<sequence length="390" mass="42888">MKSWFSSVRLRQILAASVAVFILLLVLDELENTDVSVAQVTPATQHRVASVVQPRAEPSMPTVTVLGSVESCKWVDLTSEVAGRVLQTSAEYQRGTLLAPEQWLLQLDPLPYQAAVAEAKVALMNASMALKNARAQYAHDSLMVQTAQAQLEHYQLLAKQAQQNLSHTRITLPFAGELIEIKAHVGEHIAVGQSIATVLPHQGQDIRIAISEREFHLLPPSVEQQTVIIRDLNNDVLGHARIRGVSQYSAQLQRQLYLTPSKNLTLISGQPVRVQLPLAPWPSIFSLPESSLTAQHEIWWLDGQHRAQRHALHEFVLQDGRVFFHWPDAVANLSSIIAYPSDALAQGMYIKPHYIAASTADATTAIHANKASHAKTSTHLADSTATEGSL</sequence>
<keyword evidence="1" id="KW-0175">Coiled coil</keyword>
<dbReference type="EMBL" id="CP022530">
    <property type="protein sequence ID" value="ASP39519.1"/>
    <property type="molecule type" value="Genomic_DNA"/>
</dbReference>
<dbReference type="SUPFAM" id="SSF111369">
    <property type="entry name" value="HlyD-like secretion proteins"/>
    <property type="match status" value="1"/>
</dbReference>
<dbReference type="Gene3D" id="1.10.287.470">
    <property type="entry name" value="Helix hairpin bin"/>
    <property type="match status" value="1"/>
</dbReference>
<evidence type="ECO:0008006" key="4">
    <source>
        <dbReference type="Google" id="ProtNLM"/>
    </source>
</evidence>
<dbReference type="AlphaFoldDB" id="A0A222FL81"/>
<gene>
    <name evidence="2" type="ORF">CHH28_12915</name>
</gene>
<organism evidence="2 3">
    <name type="scientific">Bacterioplanes sanyensis</name>
    <dbReference type="NCBI Taxonomy" id="1249553"/>
    <lineage>
        <taxon>Bacteria</taxon>
        <taxon>Pseudomonadati</taxon>
        <taxon>Pseudomonadota</taxon>
        <taxon>Gammaproteobacteria</taxon>
        <taxon>Oceanospirillales</taxon>
        <taxon>Oceanospirillaceae</taxon>
        <taxon>Bacterioplanes</taxon>
    </lineage>
</organism>
<dbReference type="OrthoDB" id="8524475at2"/>
<feature type="coiled-coil region" evidence="1">
    <location>
        <begin position="116"/>
        <end position="164"/>
    </location>
</feature>
<name>A0A222FL81_9GAMM</name>
<dbReference type="GO" id="GO:0015562">
    <property type="term" value="F:efflux transmembrane transporter activity"/>
    <property type="evidence" value="ECO:0007669"/>
    <property type="project" value="TreeGrafter"/>
</dbReference>
<dbReference type="PANTHER" id="PTHR30469:SF15">
    <property type="entry name" value="HLYD FAMILY OF SECRETION PROTEINS"/>
    <property type="match status" value="1"/>
</dbReference>
<evidence type="ECO:0000256" key="1">
    <source>
        <dbReference type="SAM" id="Coils"/>
    </source>
</evidence>
<dbReference type="Gene3D" id="2.40.30.170">
    <property type="match status" value="1"/>
</dbReference>
<dbReference type="PANTHER" id="PTHR30469">
    <property type="entry name" value="MULTIDRUG RESISTANCE PROTEIN MDTA"/>
    <property type="match status" value="1"/>
</dbReference>
<dbReference type="Gene3D" id="2.40.50.100">
    <property type="match status" value="1"/>
</dbReference>
<evidence type="ECO:0000313" key="2">
    <source>
        <dbReference type="EMBL" id="ASP39519.1"/>
    </source>
</evidence>
<dbReference type="KEGG" id="bsan:CHH28_12915"/>
<dbReference type="GO" id="GO:1990281">
    <property type="term" value="C:efflux pump complex"/>
    <property type="evidence" value="ECO:0007669"/>
    <property type="project" value="TreeGrafter"/>
</dbReference>
<evidence type="ECO:0000313" key="3">
    <source>
        <dbReference type="Proteomes" id="UP000202440"/>
    </source>
</evidence>
<reference evidence="2 3" key="1">
    <citation type="submission" date="2017-07" db="EMBL/GenBank/DDBJ databases">
        <title>Annotated genome sequence of Bacterioplanes sanyensis isolated from Red Sea.</title>
        <authorList>
            <person name="Rehman Z.U."/>
        </authorList>
    </citation>
    <scope>NUCLEOTIDE SEQUENCE [LARGE SCALE GENOMIC DNA]</scope>
    <source>
        <strain evidence="2 3">NV9</strain>
    </source>
</reference>
<proteinExistence type="predicted"/>
<accession>A0A222FL81</accession>
<keyword evidence="3" id="KW-1185">Reference proteome</keyword>
<dbReference type="Proteomes" id="UP000202440">
    <property type="component" value="Chromosome"/>
</dbReference>
<dbReference type="RefSeq" id="WP_094060697.1">
    <property type="nucleotide sequence ID" value="NZ_CP022530.1"/>
</dbReference>
<protein>
    <recommendedName>
        <fullName evidence="4">RND efflux pump membrane fusion protein barrel-sandwich domain-containing protein</fullName>
    </recommendedName>
</protein>